<dbReference type="AlphaFoldDB" id="A0A7K4MY06"/>
<dbReference type="Proteomes" id="UP000575480">
    <property type="component" value="Unassembled WGS sequence"/>
</dbReference>
<gene>
    <name evidence="1" type="ORF">HX858_08900</name>
</gene>
<dbReference type="Gene3D" id="3.40.50.11780">
    <property type="match status" value="1"/>
</dbReference>
<sequence length="268" mass="28157">MAFQVSPGVNTSEIDLTNVVVSAGTSTGGFAGRFRWGPIEEVTLITDEDNLVDQFQKPDDNNFEHFFTAANFLSYTSALNVVRAANTTTTDAACPKNATAASGTYVNVQIKTSESYYNTYDDEQGGTAYAVTANGPFASKWAGDLGNTFKMSICPADRPSATLTGTADWAVSTGVYSGTGTLFGIELRVGDAISIADETGLHIVESITSNTVAKCFSTSSSDSADADGKVGTRQKRSVFHTLATNMKGTVAVTADSTTVTGTGTMFNR</sequence>
<evidence type="ECO:0000313" key="1">
    <source>
        <dbReference type="EMBL" id="NWJ57843.1"/>
    </source>
</evidence>
<comment type="caution">
    <text evidence="1">The sequence shown here is derived from an EMBL/GenBank/DDBJ whole genome shotgun (WGS) entry which is preliminary data.</text>
</comment>
<dbReference type="EMBL" id="JACATH010000018">
    <property type="protein sequence ID" value="NWJ57843.1"/>
    <property type="molecule type" value="Genomic_DNA"/>
</dbReference>
<organism evidence="1 2">
    <name type="scientific">Marine Group I thaumarchaeote</name>
    <dbReference type="NCBI Taxonomy" id="2511932"/>
    <lineage>
        <taxon>Archaea</taxon>
        <taxon>Nitrososphaerota</taxon>
        <taxon>Marine Group I</taxon>
    </lineage>
</organism>
<proteinExistence type="predicted"/>
<evidence type="ECO:0000313" key="2">
    <source>
        <dbReference type="Proteomes" id="UP000575480"/>
    </source>
</evidence>
<feature type="non-terminal residue" evidence="1">
    <location>
        <position position="268"/>
    </location>
</feature>
<name>A0A7K4MY06_9ARCH</name>
<reference evidence="1 2" key="1">
    <citation type="journal article" date="2019" name="Environ. Microbiol.">
        <title>Genomics insights into ecotype formation of ammonia-oxidizing archaea in the deep ocean.</title>
        <authorList>
            <person name="Wang Y."/>
            <person name="Huang J.M."/>
            <person name="Cui G.J."/>
            <person name="Nunoura T."/>
            <person name="Takaki Y."/>
            <person name="Li W.L."/>
            <person name="Li J."/>
            <person name="Gao Z.M."/>
            <person name="Takai K."/>
            <person name="Zhang A.Q."/>
            <person name="Stepanauskas R."/>
        </authorList>
    </citation>
    <scope>NUCLEOTIDE SEQUENCE [LARGE SCALE GENOMIC DNA]</scope>
    <source>
        <strain evidence="1 2">L15a</strain>
    </source>
</reference>
<protein>
    <submittedName>
        <fullName evidence="1">Uncharacterized protein</fullName>
    </submittedName>
</protein>
<accession>A0A7K4MY06</accession>